<name>A0A0N5CT24_THECL</name>
<dbReference type="SUPFAM" id="SSF88723">
    <property type="entry name" value="PIN domain-like"/>
    <property type="match status" value="1"/>
</dbReference>
<accession>A0A0N5CT24</accession>
<dbReference type="PRINTS" id="PR00066">
    <property type="entry name" value="XRODRMPGMNTG"/>
</dbReference>
<reference evidence="6 7" key="2">
    <citation type="submission" date="2018-11" db="EMBL/GenBank/DDBJ databases">
        <authorList>
            <consortium name="Pathogen Informatics"/>
        </authorList>
    </citation>
    <scope>NUCLEOTIDE SEQUENCE [LARGE SCALE GENOMIC DNA]</scope>
</reference>
<keyword evidence="7" id="KW-1185">Reference proteome</keyword>
<evidence type="ECO:0000259" key="5">
    <source>
        <dbReference type="SMART" id="SM00485"/>
    </source>
</evidence>
<dbReference type="EMBL" id="UYYF01001371">
    <property type="protein sequence ID" value="VDM99804.1"/>
    <property type="molecule type" value="Genomic_DNA"/>
</dbReference>
<dbReference type="PANTHER" id="PTHR16171">
    <property type="entry name" value="DNA REPAIR PROTEIN COMPLEMENTING XP-G CELLS-RELATED"/>
    <property type="match status" value="1"/>
</dbReference>
<dbReference type="WBParaSite" id="TCLT_0000338201-mRNA-1">
    <property type="protein sequence ID" value="TCLT_0000338201-mRNA-1"/>
    <property type="gene ID" value="TCLT_0000338201"/>
</dbReference>
<dbReference type="InterPro" id="IPR006085">
    <property type="entry name" value="XPG_DNA_repair_N"/>
</dbReference>
<keyword evidence="3" id="KW-0378">Hydrolase</keyword>
<keyword evidence="3" id="KW-0540">Nuclease</keyword>
<proteinExistence type="inferred from homology"/>
<dbReference type="PANTHER" id="PTHR16171:SF7">
    <property type="entry name" value="DNA REPAIR PROTEIN RAD2"/>
    <property type="match status" value="1"/>
</dbReference>
<evidence type="ECO:0000256" key="4">
    <source>
        <dbReference type="ARBA" id="ARBA00023242"/>
    </source>
</evidence>
<dbReference type="InterPro" id="IPR006084">
    <property type="entry name" value="XPG/Rad2"/>
</dbReference>
<dbReference type="OrthoDB" id="31113at2759"/>
<evidence type="ECO:0000256" key="3">
    <source>
        <dbReference type="ARBA" id="ARBA00022759"/>
    </source>
</evidence>
<dbReference type="GO" id="GO:0003697">
    <property type="term" value="F:single-stranded DNA binding"/>
    <property type="evidence" value="ECO:0007669"/>
    <property type="project" value="InterPro"/>
</dbReference>
<feature type="domain" description="XPG N-terminal" evidence="5">
    <location>
        <begin position="1"/>
        <end position="87"/>
    </location>
</feature>
<dbReference type="AlphaFoldDB" id="A0A0N5CT24"/>
<evidence type="ECO:0000313" key="8">
    <source>
        <dbReference type="WBParaSite" id="TCLT_0000338201-mRNA-1"/>
    </source>
</evidence>
<keyword evidence="4" id="KW-0539">Nucleus</keyword>
<dbReference type="SMART" id="SM00485">
    <property type="entry name" value="XPGN"/>
    <property type="match status" value="1"/>
</dbReference>
<dbReference type="Pfam" id="PF00752">
    <property type="entry name" value="XPG_N"/>
    <property type="match status" value="1"/>
</dbReference>
<gene>
    <name evidence="6" type="ORF">TCLT_LOCUS3375</name>
</gene>
<reference evidence="8" key="1">
    <citation type="submission" date="2017-02" db="UniProtKB">
        <authorList>
            <consortium name="WormBaseParasite"/>
        </authorList>
    </citation>
    <scope>IDENTIFICATION</scope>
</reference>
<comment type="subcellular location">
    <subcellularLocation>
        <location evidence="1">Nucleus</location>
    </subcellularLocation>
</comment>
<dbReference type="Gene3D" id="3.40.50.1010">
    <property type="entry name" value="5'-nuclease"/>
    <property type="match status" value="1"/>
</dbReference>
<dbReference type="STRING" id="103827.A0A0N5CT24"/>
<dbReference type="Proteomes" id="UP000276776">
    <property type="component" value="Unassembled WGS sequence"/>
</dbReference>
<dbReference type="CDD" id="cd09868">
    <property type="entry name" value="PIN_XPG_RAD2"/>
    <property type="match status" value="1"/>
</dbReference>
<sequence length="158" mass="18355">MGIGGLWQVLEPVAQPVTLESLEGKRLAVDISIWLHQAAHGYADHQLSAKCPHLSLVLKRLSKLLFYKIRPVIVFDGKNVPIFKKKLLMINFCTNCYVLRQVIEFFHFSLNNEFKRDRQVKRYVEELTMTKAQKRALHEFACSQLGLSIYFYITNIVE</sequence>
<dbReference type="InterPro" id="IPR029060">
    <property type="entry name" value="PIN-like_dom_sf"/>
</dbReference>
<dbReference type="PRINTS" id="PR00853">
    <property type="entry name" value="XPGRADSUPER"/>
</dbReference>
<comment type="similarity">
    <text evidence="2">Belongs to the XPG/RAD2 endonuclease family. XPG subfamily.</text>
</comment>
<evidence type="ECO:0000313" key="6">
    <source>
        <dbReference type="EMBL" id="VDM99804.1"/>
    </source>
</evidence>
<dbReference type="GO" id="GO:0004520">
    <property type="term" value="F:DNA endonuclease activity"/>
    <property type="evidence" value="ECO:0007669"/>
    <property type="project" value="TreeGrafter"/>
</dbReference>
<dbReference type="InterPro" id="IPR001044">
    <property type="entry name" value="XPG/Rad2_eukaryotes"/>
</dbReference>
<organism evidence="8">
    <name type="scientific">Thelazia callipaeda</name>
    <name type="common">Oriental eyeworm</name>
    <name type="synonym">Parasitic nematode</name>
    <dbReference type="NCBI Taxonomy" id="103827"/>
    <lineage>
        <taxon>Eukaryota</taxon>
        <taxon>Metazoa</taxon>
        <taxon>Ecdysozoa</taxon>
        <taxon>Nematoda</taxon>
        <taxon>Chromadorea</taxon>
        <taxon>Rhabditida</taxon>
        <taxon>Spirurina</taxon>
        <taxon>Spiruromorpha</taxon>
        <taxon>Thelazioidea</taxon>
        <taxon>Thelaziidae</taxon>
        <taxon>Thelazia</taxon>
    </lineage>
</organism>
<evidence type="ECO:0000256" key="2">
    <source>
        <dbReference type="ARBA" id="ARBA00005283"/>
    </source>
</evidence>
<dbReference type="GO" id="GO:0005634">
    <property type="term" value="C:nucleus"/>
    <property type="evidence" value="ECO:0007669"/>
    <property type="project" value="UniProtKB-SubCell"/>
</dbReference>
<keyword evidence="3" id="KW-0255">Endonuclease</keyword>
<protein>
    <submittedName>
        <fullName evidence="8">XPGN domain-containing protein</fullName>
    </submittedName>
</protein>
<evidence type="ECO:0000313" key="7">
    <source>
        <dbReference type="Proteomes" id="UP000276776"/>
    </source>
</evidence>
<evidence type="ECO:0000256" key="1">
    <source>
        <dbReference type="ARBA" id="ARBA00004123"/>
    </source>
</evidence>
<dbReference type="GO" id="GO:0006289">
    <property type="term" value="P:nucleotide-excision repair"/>
    <property type="evidence" value="ECO:0007669"/>
    <property type="project" value="InterPro"/>
</dbReference>